<evidence type="ECO:0000313" key="2">
    <source>
        <dbReference type="Proteomes" id="UP000003374"/>
    </source>
</evidence>
<name>A4BR98_9GAMM</name>
<reference evidence="1 2" key="1">
    <citation type="submission" date="2006-02" db="EMBL/GenBank/DDBJ databases">
        <authorList>
            <person name="Waterbury J."/>
            <person name="Ferriera S."/>
            <person name="Johnson J."/>
            <person name="Kravitz S."/>
            <person name="Halpern A."/>
            <person name="Remington K."/>
            <person name="Beeson K."/>
            <person name="Tran B."/>
            <person name="Rogers Y.-H."/>
            <person name="Friedman R."/>
            <person name="Venter J.C."/>
        </authorList>
    </citation>
    <scope>NUCLEOTIDE SEQUENCE [LARGE SCALE GENOMIC DNA]</scope>
    <source>
        <strain evidence="1 2">Nb-231</strain>
    </source>
</reference>
<dbReference type="EMBL" id="AAOF01000006">
    <property type="protein sequence ID" value="EAR21720.1"/>
    <property type="molecule type" value="Genomic_DNA"/>
</dbReference>
<accession>A4BR98</accession>
<protein>
    <submittedName>
        <fullName evidence="1">Uncharacterized protein</fullName>
    </submittedName>
</protein>
<sequence>MDTATAGSASVWINSAAVGSQLIQRANFGLTGTNNSNIQIVINFGFADLREKVRADAKKIIIPSSPGGSVSIGQTVFVGQMQ</sequence>
<gene>
    <name evidence="1" type="ORF">NB231_03285</name>
</gene>
<dbReference type="Proteomes" id="UP000003374">
    <property type="component" value="Unassembled WGS sequence"/>
</dbReference>
<proteinExistence type="predicted"/>
<evidence type="ECO:0000313" key="1">
    <source>
        <dbReference type="EMBL" id="EAR21720.1"/>
    </source>
</evidence>
<keyword evidence="2" id="KW-1185">Reference proteome</keyword>
<comment type="caution">
    <text evidence="1">The sequence shown here is derived from an EMBL/GenBank/DDBJ whole genome shotgun (WGS) entry which is preliminary data.</text>
</comment>
<dbReference type="AlphaFoldDB" id="A4BR98"/>
<organism evidence="1 2">
    <name type="scientific">Nitrococcus mobilis Nb-231</name>
    <dbReference type="NCBI Taxonomy" id="314278"/>
    <lineage>
        <taxon>Bacteria</taxon>
        <taxon>Pseudomonadati</taxon>
        <taxon>Pseudomonadota</taxon>
        <taxon>Gammaproteobacteria</taxon>
        <taxon>Chromatiales</taxon>
        <taxon>Ectothiorhodospiraceae</taxon>
        <taxon>Nitrococcus</taxon>
    </lineage>
</organism>
<dbReference type="HOGENOM" id="CLU_2554825_0_0_6"/>